<dbReference type="Pfam" id="PF07690">
    <property type="entry name" value="MFS_1"/>
    <property type="match status" value="1"/>
</dbReference>
<keyword evidence="7" id="KW-1185">Reference proteome</keyword>
<evidence type="ECO:0000313" key="7">
    <source>
        <dbReference type="Proteomes" id="UP001218218"/>
    </source>
</evidence>
<evidence type="ECO:0000256" key="3">
    <source>
        <dbReference type="ARBA" id="ARBA00022989"/>
    </source>
</evidence>
<comment type="caution">
    <text evidence="6">The sequence shown here is derived from an EMBL/GenBank/DDBJ whole genome shotgun (WGS) entry which is preliminary data.</text>
</comment>
<feature type="transmembrane region" description="Helical" evidence="5">
    <location>
        <begin position="58"/>
        <end position="82"/>
    </location>
</feature>
<dbReference type="PANTHER" id="PTHR23501">
    <property type="entry name" value="MAJOR FACILITATOR SUPERFAMILY"/>
    <property type="match status" value="1"/>
</dbReference>
<feature type="transmembrane region" description="Helical" evidence="5">
    <location>
        <begin position="292"/>
        <end position="312"/>
    </location>
</feature>
<feature type="transmembrane region" description="Helical" evidence="5">
    <location>
        <begin position="480"/>
        <end position="504"/>
    </location>
</feature>
<feature type="transmembrane region" description="Helical" evidence="5">
    <location>
        <begin position="170"/>
        <end position="190"/>
    </location>
</feature>
<feature type="transmembrane region" description="Helical" evidence="5">
    <location>
        <begin position="351"/>
        <end position="372"/>
    </location>
</feature>
<proteinExistence type="predicted"/>
<keyword evidence="4 5" id="KW-0472">Membrane</keyword>
<dbReference type="GO" id="GO:0005886">
    <property type="term" value="C:plasma membrane"/>
    <property type="evidence" value="ECO:0007669"/>
    <property type="project" value="TreeGrafter"/>
</dbReference>
<reference evidence="6" key="1">
    <citation type="submission" date="2023-03" db="EMBL/GenBank/DDBJ databases">
        <title>Massive genome expansion in bonnet fungi (Mycena s.s.) driven by repeated elements and novel gene families across ecological guilds.</title>
        <authorList>
            <consortium name="Lawrence Berkeley National Laboratory"/>
            <person name="Harder C.B."/>
            <person name="Miyauchi S."/>
            <person name="Viragh M."/>
            <person name="Kuo A."/>
            <person name="Thoen E."/>
            <person name="Andreopoulos B."/>
            <person name="Lu D."/>
            <person name="Skrede I."/>
            <person name="Drula E."/>
            <person name="Henrissat B."/>
            <person name="Morin E."/>
            <person name="Kohler A."/>
            <person name="Barry K."/>
            <person name="LaButti K."/>
            <person name="Morin E."/>
            <person name="Salamov A."/>
            <person name="Lipzen A."/>
            <person name="Mereny Z."/>
            <person name="Hegedus B."/>
            <person name="Baldrian P."/>
            <person name="Stursova M."/>
            <person name="Weitz H."/>
            <person name="Taylor A."/>
            <person name="Grigoriev I.V."/>
            <person name="Nagy L.G."/>
            <person name="Martin F."/>
            <person name="Kauserud H."/>
        </authorList>
    </citation>
    <scope>NUCLEOTIDE SEQUENCE</scope>
    <source>
        <strain evidence="6">CBHHK002</strain>
    </source>
</reference>
<dbReference type="GO" id="GO:0022857">
    <property type="term" value="F:transmembrane transporter activity"/>
    <property type="evidence" value="ECO:0007669"/>
    <property type="project" value="InterPro"/>
</dbReference>
<dbReference type="SUPFAM" id="SSF103473">
    <property type="entry name" value="MFS general substrate transporter"/>
    <property type="match status" value="1"/>
</dbReference>
<feature type="transmembrane region" description="Helical" evidence="5">
    <location>
        <begin position="102"/>
        <end position="119"/>
    </location>
</feature>
<feature type="transmembrane region" description="Helical" evidence="5">
    <location>
        <begin position="131"/>
        <end position="150"/>
    </location>
</feature>
<sequence>MRPISTVDVSAGIKRTRQHTPSAKPQTVNRQRRLDTLGWAQSQVNLPVEDNYPRGIKLAVLTLALGLSVFLVALDNTIIAAAIPKITDDFHSLSDVGWYGSFYTYFPIKWVYVISIAIFEGGSFICGAAPCSIIFIIGRAIAGIGNAWIFAGTFHSLVHTGALPLEKQPLYTGMIGGKGGIGSVAGPILGGVITDKRVYTRLVGVGLVEFRFCFYLSLPIGAITLAIVEAIDSFGTLVFVPAITSLLLALQWGGSKYPWSSGLVIGLLVAFAEKATIPPRILKRCSIWSSSLFTLCIGGSFIIITFYLPIWFQVISGDSAVHSGIDILPVMLALVFGTVIAGALITTIGYYAPFVILSSILTVVGTGMFAGLSNASTISNWLPFEILCGLGVGLGMQQPMLAAQAVLDIKDVPICTAVVMFANTLGEPSIAQNVFTTRLEFALVATVPGVSPALVLSAGADSLKDAVAPEFLRGVLIAYNQALSTTFLVAMALGEVSLAGAFVVEWRSVMGKKMAMAMAA</sequence>
<dbReference type="Gene3D" id="1.20.1250.20">
    <property type="entry name" value="MFS general substrate transporter like domains"/>
    <property type="match status" value="1"/>
</dbReference>
<feature type="transmembrane region" description="Helical" evidence="5">
    <location>
        <begin position="257"/>
        <end position="272"/>
    </location>
</feature>
<dbReference type="InterPro" id="IPR011701">
    <property type="entry name" value="MFS"/>
</dbReference>
<comment type="subcellular location">
    <subcellularLocation>
        <location evidence="1">Membrane</location>
        <topology evidence="1">Multi-pass membrane protein</topology>
    </subcellularLocation>
</comment>
<name>A0AAD6YXY9_9AGAR</name>
<evidence type="ECO:0000256" key="5">
    <source>
        <dbReference type="SAM" id="Phobius"/>
    </source>
</evidence>
<dbReference type="FunFam" id="1.20.1250.20:FF:000196">
    <property type="entry name" value="MFS toxin efflux pump (AflT)"/>
    <property type="match status" value="1"/>
</dbReference>
<feature type="transmembrane region" description="Helical" evidence="5">
    <location>
        <begin position="324"/>
        <end position="345"/>
    </location>
</feature>
<dbReference type="AlphaFoldDB" id="A0AAD6YXY9"/>
<feature type="transmembrane region" description="Helical" evidence="5">
    <location>
        <begin position="202"/>
        <end position="227"/>
    </location>
</feature>
<keyword evidence="2 5" id="KW-0812">Transmembrane</keyword>
<evidence type="ECO:0000256" key="1">
    <source>
        <dbReference type="ARBA" id="ARBA00004141"/>
    </source>
</evidence>
<evidence type="ECO:0000256" key="2">
    <source>
        <dbReference type="ARBA" id="ARBA00022692"/>
    </source>
</evidence>
<gene>
    <name evidence="6" type="ORF">DFH08DRAFT_919100</name>
</gene>
<protein>
    <submittedName>
        <fullName evidence="6">Major facilitator superfamily domain-containing protein</fullName>
    </submittedName>
</protein>
<dbReference type="CDD" id="cd17502">
    <property type="entry name" value="MFS_Azr1_MDR_like"/>
    <property type="match status" value="1"/>
</dbReference>
<keyword evidence="3 5" id="KW-1133">Transmembrane helix</keyword>
<evidence type="ECO:0000313" key="6">
    <source>
        <dbReference type="EMBL" id="KAJ7301500.1"/>
    </source>
</evidence>
<dbReference type="PANTHER" id="PTHR23501:SF199">
    <property type="entry name" value="MFS EFFLUX TRANSPORTER INPD-RELATED"/>
    <property type="match status" value="1"/>
</dbReference>
<accession>A0AAD6YXY9</accession>
<dbReference type="EMBL" id="JARIHO010000133">
    <property type="protein sequence ID" value="KAJ7301500.1"/>
    <property type="molecule type" value="Genomic_DNA"/>
</dbReference>
<dbReference type="InterPro" id="IPR036259">
    <property type="entry name" value="MFS_trans_sf"/>
</dbReference>
<evidence type="ECO:0000256" key="4">
    <source>
        <dbReference type="ARBA" id="ARBA00023136"/>
    </source>
</evidence>
<dbReference type="Proteomes" id="UP001218218">
    <property type="component" value="Unassembled WGS sequence"/>
</dbReference>
<organism evidence="6 7">
    <name type="scientific">Mycena albidolilacea</name>
    <dbReference type="NCBI Taxonomy" id="1033008"/>
    <lineage>
        <taxon>Eukaryota</taxon>
        <taxon>Fungi</taxon>
        <taxon>Dikarya</taxon>
        <taxon>Basidiomycota</taxon>
        <taxon>Agaricomycotina</taxon>
        <taxon>Agaricomycetes</taxon>
        <taxon>Agaricomycetidae</taxon>
        <taxon>Agaricales</taxon>
        <taxon>Marasmiineae</taxon>
        <taxon>Mycenaceae</taxon>
        <taxon>Mycena</taxon>
    </lineage>
</organism>